<dbReference type="EMBL" id="JAMKFB020000019">
    <property type="protein sequence ID" value="KAL0166138.1"/>
    <property type="molecule type" value="Genomic_DNA"/>
</dbReference>
<evidence type="ECO:0000313" key="1">
    <source>
        <dbReference type="EMBL" id="KAL0166138.1"/>
    </source>
</evidence>
<sequence length="74" mass="8316">LLRESIAEHKPHIDKLLKIGPQLAELSAQEGATVRQRYNEAERRYLNIKEEVKGRATALDEAVSQSVQVFAAKC</sequence>
<dbReference type="AlphaFoldDB" id="A0ABD0NW82"/>
<accession>A0ABD0NW82</accession>
<dbReference type="SUPFAM" id="SSF46966">
    <property type="entry name" value="Spectrin repeat"/>
    <property type="match status" value="1"/>
</dbReference>
<proteinExistence type="predicted"/>
<dbReference type="Proteomes" id="UP001529510">
    <property type="component" value="Unassembled WGS sequence"/>
</dbReference>
<feature type="non-terminal residue" evidence="1">
    <location>
        <position position="1"/>
    </location>
</feature>
<name>A0ABD0NW82_CIRMR</name>
<dbReference type="Gene3D" id="1.20.58.60">
    <property type="match status" value="1"/>
</dbReference>
<gene>
    <name evidence="1" type="ORF">M9458_037982</name>
</gene>
<evidence type="ECO:0000313" key="2">
    <source>
        <dbReference type="Proteomes" id="UP001529510"/>
    </source>
</evidence>
<reference evidence="1 2" key="1">
    <citation type="submission" date="2024-05" db="EMBL/GenBank/DDBJ databases">
        <title>Genome sequencing and assembly of Indian major carp, Cirrhinus mrigala (Hamilton, 1822).</title>
        <authorList>
            <person name="Mohindra V."/>
            <person name="Chowdhury L.M."/>
            <person name="Lal K."/>
            <person name="Jena J.K."/>
        </authorList>
    </citation>
    <scope>NUCLEOTIDE SEQUENCE [LARGE SCALE GENOMIC DNA]</scope>
    <source>
        <strain evidence="1">CM1030</strain>
        <tissue evidence="1">Blood</tissue>
    </source>
</reference>
<organism evidence="1 2">
    <name type="scientific">Cirrhinus mrigala</name>
    <name type="common">Mrigala</name>
    <dbReference type="NCBI Taxonomy" id="683832"/>
    <lineage>
        <taxon>Eukaryota</taxon>
        <taxon>Metazoa</taxon>
        <taxon>Chordata</taxon>
        <taxon>Craniata</taxon>
        <taxon>Vertebrata</taxon>
        <taxon>Euteleostomi</taxon>
        <taxon>Actinopterygii</taxon>
        <taxon>Neopterygii</taxon>
        <taxon>Teleostei</taxon>
        <taxon>Ostariophysi</taxon>
        <taxon>Cypriniformes</taxon>
        <taxon>Cyprinidae</taxon>
        <taxon>Labeoninae</taxon>
        <taxon>Labeonini</taxon>
        <taxon>Cirrhinus</taxon>
    </lineage>
</organism>
<evidence type="ECO:0008006" key="3">
    <source>
        <dbReference type="Google" id="ProtNLM"/>
    </source>
</evidence>
<comment type="caution">
    <text evidence="1">The sequence shown here is derived from an EMBL/GenBank/DDBJ whole genome shotgun (WGS) entry which is preliminary data.</text>
</comment>
<protein>
    <recommendedName>
        <fullName evidence="3">Apolipoprotein A-I</fullName>
    </recommendedName>
</protein>
<keyword evidence="2" id="KW-1185">Reference proteome</keyword>